<evidence type="ECO:0000313" key="1">
    <source>
        <dbReference type="EMBL" id="HIZ86122.1"/>
    </source>
</evidence>
<dbReference type="PROSITE" id="PS51257">
    <property type="entry name" value="PROKAR_LIPOPROTEIN"/>
    <property type="match status" value="1"/>
</dbReference>
<evidence type="ECO:0008006" key="3">
    <source>
        <dbReference type="Google" id="ProtNLM"/>
    </source>
</evidence>
<organism evidence="1 2">
    <name type="scientific">Candidatus Coprenecus stercoravium</name>
    <dbReference type="NCBI Taxonomy" id="2840735"/>
    <lineage>
        <taxon>Bacteria</taxon>
        <taxon>Pseudomonadati</taxon>
        <taxon>Bacteroidota</taxon>
        <taxon>Bacteroidia</taxon>
        <taxon>Bacteroidales</taxon>
        <taxon>Rikenellaceae</taxon>
        <taxon>Rikenellaceae incertae sedis</taxon>
        <taxon>Candidatus Coprenecus</taxon>
    </lineage>
</organism>
<dbReference type="AlphaFoldDB" id="A0A9D2KBB6"/>
<gene>
    <name evidence="1" type="ORF">IAC04_06500</name>
</gene>
<accession>A0A9D2KBB6</accession>
<reference evidence="1" key="2">
    <citation type="submission" date="2021-04" db="EMBL/GenBank/DDBJ databases">
        <authorList>
            <person name="Gilroy R."/>
        </authorList>
    </citation>
    <scope>NUCLEOTIDE SEQUENCE</scope>
    <source>
        <strain evidence="1">Gambia16-554</strain>
    </source>
</reference>
<dbReference type="EMBL" id="DXAW01000112">
    <property type="protein sequence ID" value="HIZ86122.1"/>
    <property type="molecule type" value="Genomic_DNA"/>
</dbReference>
<name>A0A9D2KBB6_9BACT</name>
<dbReference type="Proteomes" id="UP000824115">
    <property type="component" value="Unassembled WGS sequence"/>
</dbReference>
<protein>
    <recommendedName>
        <fullName evidence="3">Lipoprotein</fullName>
    </recommendedName>
</protein>
<proteinExistence type="predicted"/>
<sequence length="135" mass="14581">MRVYVIALVSVSVFLAVSCGGRGKVVRTESPFTQKELAPVRADVIRAEGTGTSADVNMATNIARMNAMTVLAGKLNGADTLKENLPDGGTLTTSTLESTPVVDVTLVDRRVFRNRSTNDFTVWVLLETRIDGHEK</sequence>
<evidence type="ECO:0000313" key="2">
    <source>
        <dbReference type="Proteomes" id="UP000824115"/>
    </source>
</evidence>
<comment type="caution">
    <text evidence="1">The sequence shown here is derived from an EMBL/GenBank/DDBJ whole genome shotgun (WGS) entry which is preliminary data.</text>
</comment>
<reference evidence="1" key="1">
    <citation type="journal article" date="2021" name="PeerJ">
        <title>Extensive microbial diversity within the chicken gut microbiome revealed by metagenomics and culture.</title>
        <authorList>
            <person name="Gilroy R."/>
            <person name="Ravi A."/>
            <person name="Getino M."/>
            <person name="Pursley I."/>
            <person name="Horton D.L."/>
            <person name="Alikhan N.F."/>
            <person name="Baker D."/>
            <person name="Gharbi K."/>
            <person name="Hall N."/>
            <person name="Watson M."/>
            <person name="Adriaenssens E.M."/>
            <person name="Foster-Nyarko E."/>
            <person name="Jarju S."/>
            <person name="Secka A."/>
            <person name="Antonio M."/>
            <person name="Oren A."/>
            <person name="Chaudhuri R.R."/>
            <person name="La Ragione R."/>
            <person name="Hildebrand F."/>
            <person name="Pallen M.J."/>
        </authorList>
    </citation>
    <scope>NUCLEOTIDE SEQUENCE</scope>
    <source>
        <strain evidence="1">Gambia16-554</strain>
    </source>
</reference>